<dbReference type="RefSeq" id="WP_220483395.1">
    <property type="nucleotide sequence ID" value="NZ_JACGWT010000001.1"/>
</dbReference>
<dbReference type="EMBL" id="JACGWT010000001">
    <property type="protein sequence ID" value="MBA8792950.1"/>
    <property type="molecule type" value="Genomic_DNA"/>
</dbReference>
<feature type="domain" description="Pyrroloquinoline quinone-dependent pyranose dehydrogenase beta-propeller" evidence="3">
    <location>
        <begin position="79"/>
        <end position="456"/>
    </location>
</feature>
<dbReference type="Gene3D" id="2.120.10.30">
    <property type="entry name" value="TolB, C-terminal domain"/>
    <property type="match status" value="1"/>
</dbReference>
<dbReference type="InterPro" id="IPR011041">
    <property type="entry name" value="Quinoprot_gluc/sorb_DH_b-prop"/>
</dbReference>
<dbReference type="AlphaFoldDB" id="A0A7W3IPT5"/>
<protein>
    <submittedName>
        <fullName evidence="4">Glucose/arabinose dehydrogenase</fullName>
    </submittedName>
</protein>
<evidence type="ECO:0000313" key="5">
    <source>
        <dbReference type="Proteomes" id="UP000523079"/>
    </source>
</evidence>
<feature type="compositionally biased region" description="Low complexity" evidence="1">
    <location>
        <begin position="34"/>
        <end position="48"/>
    </location>
</feature>
<sequence>MIPLRRTAGLVLAAAVSVTMVACSSSPSTVPDRGSAPTPGSAGSATAATTENAALRQVRVEVPAGLRAAPFDVARTVRLPAGWRMSVWARVDGARLAVWTPDRRLLVSRPGHGDVVVLTPRGDRTPSQATLVRGLRKPHGMAFAGSTLYVAESDRIDAYRYRDGRASDRRLVVSGLPDASLPGLGGRYAHALKSVVVGHDGSLYFSIGSSGNLVPADRTARPERATIMRWSPKTRKLTVFARGVRNGTGLALDPDGALWTAVNNRDQMPYPLHRDWDGDGRDDYGKVIQSYVNDHPLEPVAKLTAGRDLGWPFCDPDPSQPTDVPGAVLRYADRPFVDDPQTNPDGRRLDCARLPRIEQGLPAHSAPLQMIFTTLPQPYGTGALIAAHGSWNRTPPRPSQVWFLPWSKGRLGNAIPLITGFQLPDGSRWGRLVGLAVGPDRALYVTDDSAGAVYRVTLG</sequence>
<comment type="caution">
    <text evidence="4">The sequence shown here is derived from an EMBL/GenBank/DDBJ whole genome shotgun (WGS) entry which is preliminary data.</text>
</comment>
<feature type="region of interest" description="Disordered" evidence="1">
    <location>
        <begin position="24"/>
        <end position="48"/>
    </location>
</feature>
<proteinExistence type="predicted"/>
<evidence type="ECO:0000256" key="1">
    <source>
        <dbReference type="SAM" id="MobiDB-lite"/>
    </source>
</evidence>
<organism evidence="4 5">
    <name type="scientific">Microlunatus kandeliicorticis</name>
    <dbReference type="NCBI Taxonomy" id="1759536"/>
    <lineage>
        <taxon>Bacteria</taxon>
        <taxon>Bacillati</taxon>
        <taxon>Actinomycetota</taxon>
        <taxon>Actinomycetes</taxon>
        <taxon>Propionibacteriales</taxon>
        <taxon>Propionibacteriaceae</taxon>
        <taxon>Microlunatus</taxon>
    </lineage>
</organism>
<evidence type="ECO:0000256" key="2">
    <source>
        <dbReference type="SAM" id="SignalP"/>
    </source>
</evidence>
<name>A0A7W3IPT5_9ACTN</name>
<evidence type="ECO:0000259" key="3">
    <source>
        <dbReference type="Pfam" id="PF22807"/>
    </source>
</evidence>
<dbReference type="InterPro" id="IPR011042">
    <property type="entry name" value="6-blade_b-propeller_TolB-like"/>
</dbReference>
<dbReference type="SUPFAM" id="SSF50952">
    <property type="entry name" value="Soluble quinoprotein glucose dehydrogenase"/>
    <property type="match status" value="1"/>
</dbReference>
<dbReference type="PANTHER" id="PTHR33546:SF1">
    <property type="entry name" value="LARGE, MULTIFUNCTIONAL SECRETED PROTEIN"/>
    <property type="match status" value="1"/>
</dbReference>
<gene>
    <name evidence="4" type="ORF">FHX74_000544</name>
</gene>
<keyword evidence="5" id="KW-1185">Reference proteome</keyword>
<evidence type="ECO:0000313" key="4">
    <source>
        <dbReference type="EMBL" id="MBA8792950.1"/>
    </source>
</evidence>
<dbReference type="Pfam" id="PF22807">
    <property type="entry name" value="TrAA12"/>
    <property type="match status" value="1"/>
</dbReference>
<accession>A0A7W3IPT5</accession>
<dbReference type="Proteomes" id="UP000523079">
    <property type="component" value="Unassembled WGS sequence"/>
</dbReference>
<feature type="signal peptide" evidence="2">
    <location>
        <begin position="1"/>
        <end position="22"/>
    </location>
</feature>
<keyword evidence="2" id="KW-0732">Signal</keyword>
<feature type="chain" id="PRO_5038413965" evidence="2">
    <location>
        <begin position="23"/>
        <end position="459"/>
    </location>
</feature>
<dbReference type="InterPro" id="IPR054539">
    <property type="entry name" value="Beta-prop_PDH"/>
</dbReference>
<dbReference type="PANTHER" id="PTHR33546">
    <property type="entry name" value="LARGE, MULTIFUNCTIONAL SECRETED PROTEIN-RELATED"/>
    <property type="match status" value="1"/>
</dbReference>
<dbReference type="PROSITE" id="PS51257">
    <property type="entry name" value="PROKAR_LIPOPROTEIN"/>
    <property type="match status" value="1"/>
</dbReference>
<reference evidence="4 5" key="1">
    <citation type="submission" date="2020-07" db="EMBL/GenBank/DDBJ databases">
        <title>Sequencing the genomes of 1000 actinobacteria strains.</title>
        <authorList>
            <person name="Klenk H.-P."/>
        </authorList>
    </citation>
    <scope>NUCLEOTIDE SEQUENCE [LARGE SCALE GENOMIC DNA]</scope>
    <source>
        <strain evidence="4 5">DSM 100723</strain>
    </source>
</reference>